<evidence type="ECO:0000313" key="2">
    <source>
        <dbReference type="EMBL" id="MFC5628666.1"/>
    </source>
</evidence>
<dbReference type="Gene3D" id="1.20.120.450">
    <property type="entry name" value="dinb family like domain"/>
    <property type="match status" value="1"/>
</dbReference>
<dbReference type="SUPFAM" id="SSF109854">
    <property type="entry name" value="DinB/YfiT-like putative metalloenzymes"/>
    <property type="match status" value="1"/>
</dbReference>
<dbReference type="EMBL" id="JBHSPF010000025">
    <property type="protein sequence ID" value="MFC5628666.1"/>
    <property type="molecule type" value="Genomic_DNA"/>
</dbReference>
<organism evidence="2 3">
    <name type="scientific">Aliibacillus thermotolerans</name>
    <dbReference type="NCBI Taxonomy" id="1834418"/>
    <lineage>
        <taxon>Bacteria</taxon>
        <taxon>Bacillati</taxon>
        <taxon>Bacillota</taxon>
        <taxon>Bacilli</taxon>
        <taxon>Bacillales</taxon>
        <taxon>Bacillaceae</taxon>
        <taxon>Aliibacillus</taxon>
    </lineage>
</organism>
<dbReference type="InterPro" id="IPR034660">
    <property type="entry name" value="DinB/YfiT-like"/>
</dbReference>
<name>A0ABW0U8S3_9BACI</name>
<gene>
    <name evidence="2" type="ORF">ACFPTR_07115</name>
</gene>
<accession>A0ABW0U8S3</accession>
<evidence type="ECO:0000259" key="1">
    <source>
        <dbReference type="Pfam" id="PF12867"/>
    </source>
</evidence>
<evidence type="ECO:0000313" key="3">
    <source>
        <dbReference type="Proteomes" id="UP001596143"/>
    </source>
</evidence>
<dbReference type="InterPro" id="IPR024775">
    <property type="entry name" value="DinB-like"/>
</dbReference>
<reference evidence="3" key="1">
    <citation type="journal article" date="2019" name="Int. J. Syst. Evol. Microbiol.">
        <title>The Global Catalogue of Microorganisms (GCM) 10K type strain sequencing project: providing services to taxonomists for standard genome sequencing and annotation.</title>
        <authorList>
            <consortium name="The Broad Institute Genomics Platform"/>
            <consortium name="The Broad Institute Genome Sequencing Center for Infectious Disease"/>
            <person name="Wu L."/>
            <person name="Ma J."/>
        </authorList>
    </citation>
    <scope>NUCLEOTIDE SEQUENCE [LARGE SCALE GENOMIC DNA]</scope>
    <source>
        <strain evidence="3">CGMCC 1.15790</strain>
    </source>
</reference>
<proteinExistence type="predicted"/>
<dbReference type="Proteomes" id="UP001596143">
    <property type="component" value="Unassembled WGS sequence"/>
</dbReference>
<dbReference type="RefSeq" id="WP_270896087.1">
    <property type="nucleotide sequence ID" value="NZ_JBHSPF010000025.1"/>
</dbReference>
<sequence length="165" mass="19428">MKSGKEYAQIVSEKLAFFPEEASKLSEEQIRWKPSDEEWSVMELLVHVEEFPLYFTNELLNVVEKDAEKWGRNMQHEGRLAAIAKADEREVEDVLEGLKKTADIAAERLSKVSEEDLQIEREHNFPKFGVKPMTFLVEHFLVEHLDTHQNQFNRILSQYNERHDN</sequence>
<protein>
    <submittedName>
        <fullName evidence="2">DinB family protein</fullName>
    </submittedName>
</protein>
<dbReference type="Pfam" id="PF12867">
    <property type="entry name" value="DinB_2"/>
    <property type="match status" value="1"/>
</dbReference>
<feature type="domain" description="DinB-like" evidence="1">
    <location>
        <begin position="22"/>
        <end position="151"/>
    </location>
</feature>
<comment type="caution">
    <text evidence="2">The sequence shown here is derived from an EMBL/GenBank/DDBJ whole genome shotgun (WGS) entry which is preliminary data.</text>
</comment>
<keyword evidence="3" id="KW-1185">Reference proteome</keyword>